<dbReference type="PANTHER" id="PTHR45138">
    <property type="entry name" value="REGULATORY COMPONENTS OF SENSORY TRANSDUCTION SYSTEM"/>
    <property type="match status" value="1"/>
</dbReference>
<comment type="cofactor">
    <cofactor evidence="1">
        <name>Mg(2+)</name>
        <dbReference type="ChEBI" id="CHEBI:18420"/>
    </cofactor>
</comment>
<comment type="catalytic activity">
    <reaction evidence="3">
        <text>2 GTP = 3',3'-c-di-GMP + 2 diphosphate</text>
        <dbReference type="Rhea" id="RHEA:24898"/>
        <dbReference type="ChEBI" id="CHEBI:33019"/>
        <dbReference type="ChEBI" id="CHEBI:37565"/>
        <dbReference type="ChEBI" id="CHEBI:58805"/>
        <dbReference type="EC" id="2.7.7.65"/>
    </reaction>
</comment>
<evidence type="ECO:0000256" key="3">
    <source>
        <dbReference type="ARBA" id="ARBA00034247"/>
    </source>
</evidence>
<feature type="domain" description="GGDEF" evidence="6">
    <location>
        <begin position="147"/>
        <end position="284"/>
    </location>
</feature>
<evidence type="ECO:0000259" key="5">
    <source>
        <dbReference type="PROSITE" id="PS50110"/>
    </source>
</evidence>
<dbReference type="GO" id="GO:0005886">
    <property type="term" value="C:plasma membrane"/>
    <property type="evidence" value="ECO:0007669"/>
    <property type="project" value="TreeGrafter"/>
</dbReference>
<dbReference type="OrthoDB" id="9812260at2"/>
<proteinExistence type="predicted"/>
<dbReference type="Pfam" id="PF00072">
    <property type="entry name" value="Response_reg"/>
    <property type="match status" value="1"/>
</dbReference>
<dbReference type="PANTHER" id="PTHR45138:SF9">
    <property type="entry name" value="DIGUANYLATE CYCLASE DGCM-RELATED"/>
    <property type="match status" value="1"/>
</dbReference>
<evidence type="ECO:0000259" key="6">
    <source>
        <dbReference type="PROSITE" id="PS50887"/>
    </source>
</evidence>
<protein>
    <recommendedName>
        <fullName evidence="2">diguanylate cyclase</fullName>
        <ecNumber evidence="2">2.7.7.65</ecNumber>
    </recommendedName>
</protein>
<dbReference type="InterPro" id="IPR043128">
    <property type="entry name" value="Rev_trsase/Diguanyl_cyclase"/>
</dbReference>
<evidence type="ECO:0000313" key="8">
    <source>
        <dbReference type="Proteomes" id="UP000239936"/>
    </source>
</evidence>
<dbReference type="Gene3D" id="3.40.50.2300">
    <property type="match status" value="1"/>
</dbReference>
<organism evidence="7 8">
    <name type="scientific">Chromatium okenii</name>
    <dbReference type="NCBI Taxonomy" id="61644"/>
    <lineage>
        <taxon>Bacteria</taxon>
        <taxon>Pseudomonadati</taxon>
        <taxon>Pseudomonadota</taxon>
        <taxon>Gammaproteobacteria</taxon>
        <taxon>Chromatiales</taxon>
        <taxon>Chromatiaceae</taxon>
        <taxon>Chromatium</taxon>
    </lineage>
</organism>
<dbReference type="PROSITE" id="PS50887">
    <property type="entry name" value="GGDEF"/>
    <property type="match status" value="1"/>
</dbReference>
<dbReference type="InterPro" id="IPR000160">
    <property type="entry name" value="GGDEF_dom"/>
</dbReference>
<evidence type="ECO:0000256" key="1">
    <source>
        <dbReference type="ARBA" id="ARBA00001946"/>
    </source>
</evidence>
<dbReference type="FunFam" id="3.30.70.270:FF:000001">
    <property type="entry name" value="Diguanylate cyclase domain protein"/>
    <property type="match status" value="1"/>
</dbReference>
<evidence type="ECO:0000256" key="4">
    <source>
        <dbReference type="PROSITE-ProRule" id="PRU00169"/>
    </source>
</evidence>
<dbReference type="GO" id="GO:0052621">
    <property type="term" value="F:diguanylate cyclase activity"/>
    <property type="evidence" value="ECO:0007669"/>
    <property type="project" value="UniProtKB-EC"/>
</dbReference>
<dbReference type="EMBL" id="PPGH01000035">
    <property type="protein sequence ID" value="PQJ96258.1"/>
    <property type="molecule type" value="Genomic_DNA"/>
</dbReference>
<gene>
    <name evidence="7" type="ORF">CXB77_10825</name>
</gene>
<feature type="domain" description="Response regulatory" evidence="5">
    <location>
        <begin position="1"/>
        <end position="104"/>
    </location>
</feature>
<keyword evidence="8" id="KW-1185">Reference proteome</keyword>
<feature type="modified residue" description="4-aspartylphosphate" evidence="4">
    <location>
        <position position="37"/>
    </location>
</feature>
<dbReference type="SUPFAM" id="SSF52172">
    <property type="entry name" value="CheY-like"/>
    <property type="match status" value="1"/>
</dbReference>
<dbReference type="NCBIfam" id="TIGR00254">
    <property type="entry name" value="GGDEF"/>
    <property type="match status" value="1"/>
</dbReference>
<dbReference type="InterPro" id="IPR050469">
    <property type="entry name" value="Diguanylate_Cyclase"/>
</dbReference>
<dbReference type="SMART" id="SM00267">
    <property type="entry name" value="GGDEF"/>
    <property type="match status" value="1"/>
</dbReference>
<dbReference type="CDD" id="cd01949">
    <property type="entry name" value="GGDEF"/>
    <property type="match status" value="1"/>
</dbReference>
<accession>A0A2S7XS18</accession>
<dbReference type="InterPro" id="IPR001789">
    <property type="entry name" value="Sig_transdc_resp-reg_receiver"/>
</dbReference>
<evidence type="ECO:0000313" key="7">
    <source>
        <dbReference type="EMBL" id="PQJ96258.1"/>
    </source>
</evidence>
<dbReference type="Gene3D" id="3.30.70.270">
    <property type="match status" value="1"/>
</dbReference>
<keyword evidence="4" id="KW-0597">Phosphoprotein</keyword>
<dbReference type="SUPFAM" id="SSF55073">
    <property type="entry name" value="Nucleotide cyclase"/>
    <property type="match status" value="1"/>
</dbReference>
<dbReference type="InterPro" id="IPR011006">
    <property type="entry name" value="CheY-like_superfamily"/>
</dbReference>
<dbReference type="PROSITE" id="PS50110">
    <property type="entry name" value="RESPONSE_REGULATORY"/>
    <property type="match status" value="1"/>
</dbReference>
<dbReference type="InterPro" id="IPR029787">
    <property type="entry name" value="Nucleotide_cyclase"/>
</dbReference>
<evidence type="ECO:0000256" key="2">
    <source>
        <dbReference type="ARBA" id="ARBA00012528"/>
    </source>
</evidence>
<sequence length="284" mass="31472">MLSRILAAEGHQVSAATTGSAALRLVESCEPDLILLDVMMPGMDGYQVCATLKANPQFQNIPVIFITGLNDADEEARGLELGAVDYIVKPFNEMIVRLRVRTHLELKRQRDILSRLSHFDGLTSIPNRRAFDERLVQEWKRACRAHDNLVVAMIDIDYFKQYNDTYGHLAGDDCLRRVAGALAKQMQRGSDFVARYGGEEFVCLFSGINQAGLVTMTEQLRVSIAVQQIPHSTSSVARYVTISIGAAFCQPSLDTSAFDLMAHADAQLFTAKHLGRNRVSLALL</sequence>
<dbReference type="GO" id="GO:0000160">
    <property type="term" value="P:phosphorelay signal transduction system"/>
    <property type="evidence" value="ECO:0007669"/>
    <property type="project" value="InterPro"/>
</dbReference>
<dbReference type="Proteomes" id="UP000239936">
    <property type="component" value="Unassembled WGS sequence"/>
</dbReference>
<comment type="caution">
    <text evidence="7">The sequence shown here is derived from an EMBL/GenBank/DDBJ whole genome shotgun (WGS) entry which is preliminary data.</text>
</comment>
<name>A0A2S7XS18_9GAMM</name>
<dbReference type="GO" id="GO:0043709">
    <property type="term" value="P:cell adhesion involved in single-species biofilm formation"/>
    <property type="evidence" value="ECO:0007669"/>
    <property type="project" value="TreeGrafter"/>
</dbReference>
<reference evidence="7 8" key="1">
    <citation type="submission" date="2018-01" db="EMBL/GenBank/DDBJ databases">
        <title>The complete genome sequence of Chromatium okenii LaCa, a purple sulfur bacterium with a turbulent life.</title>
        <authorList>
            <person name="Luedin S.M."/>
            <person name="Liechti N."/>
            <person name="Storelli N."/>
            <person name="Danza F."/>
            <person name="Wittwer M."/>
            <person name="Pothier J.F."/>
            <person name="Tonolla M.A."/>
        </authorList>
    </citation>
    <scope>NUCLEOTIDE SEQUENCE [LARGE SCALE GENOMIC DNA]</scope>
    <source>
        <strain evidence="7 8">LaCa</strain>
    </source>
</reference>
<dbReference type="GO" id="GO:1902201">
    <property type="term" value="P:negative regulation of bacterial-type flagellum-dependent cell motility"/>
    <property type="evidence" value="ECO:0007669"/>
    <property type="project" value="TreeGrafter"/>
</dbReference>
<dbReference type="SMART" id="SM00448">
    <property type="entry name" value="REC"/>
    <property type="match status" value="1"/>
</dbReference>
<dbReference type="EC" id="2.7.7.65" evidence="2"/>
<dbReference type="AlphaFoldDB" id="A0A2S7XS18"/>
<dbReference type="Pfam" id="PF00990">
    <property type="entry name" value="GGDEF"/>
    <property type="match status" value="1"/>
</dbReference>